<name>A0ABT8J184_9MICO</name>
<gene>
    <name evidence="1" type="ORF">P5G59_16975</name>
</gene>
<comment type="caution">
    <text evidence="1">The sequence shown here is derived from an EMBL/GenBank/DDBJ whole genome shotgun (WGS) entry which is preliminary data.</text>
</comment>
<dbReference type="RefSeq" id="WP_301220200.1">
    <property type="nucleotide sequence ID" value="NZ_JAROCB010000005.1"/>
</dbReference>
<keyword evidence="2" id="KW-1185">Reference proteome</keyword>
<dbReference type="InterPro" id="IPR006944">
    <property type="entry name" value="Phage/GTA_portal"/>
</dbReference>
<dbReference type="Gene3D" id="3.30.1120.70">
    <property type="match status" value="1"/>
</dbReference>
<reference evidence="1" key="1">
    <citation type="submission" date="2023-03" db="EMBL/GenBank/DDBJ databases">
        <title>MT1 and MT2 Draft Genomes of Novel Species.</title>
        <authorList>
            <person name="Venkateswaran K."/>
        </authorList>
    </citation>
    <scope>NUCLEOTIDE SEQUENCE</scope>
    <source>
        <strain evidence="1">F6_8S_P_1A</strain>
    </source>
</reference>
<evidence type="ECO:0000313" key="1">
    <source>
        <dbReference type="EMBL" id="MDN4598850.1"/>
    </source>
</evidence>
<evidence type="ECO:0000313" key="2">
    <source>
        <dbReference type="Proteomes" id="UP001174210"/>
    </source>
</evidence>
<organism evidence="1 2">
    <name type="scientific">Leifsonia virtsii</name>
    <dbReference type="NCBI Taxonomy" id="3035915"/>
    <lineage>
        <taxon>Bacteria</taxon>
        <taxon>Bacillati</taxon>
        <taxon>Actinomycetota</taxon>
        <taxon>Actinomycetes</taxon>
        <taxon>Micrococcales</taxon>
        <taxon>Microbacteriaceae</taxon>
        <taxon>Leifsonia</taxon>
    </lineage>
</organism>
<dbReference type="Pfam" id="PF04860">
    <property type="entry name" value="Phage_portal"/>
    <property type="match status" value="1"/>
</dbReference>
<accession>A0ABT8J184</accession>
<protein>
    <submittedName>
        <fullName evidence="1">Phage portal protein</fullName>
    </submittedName>
</protein>
<dbReference type="Gene3D" id="3.40.140.120">
    <property type="match status" value="1"/>
</dbReference>
<dbReference type="EMBL" id="JAROCB010000005">
    <property type="protein sequence ID" value="MDN4598850.1"/>
    <property type="molecule type" value="Genomic_DNA"/>
</dbReference>
<dbReference type="Gene3D" id="1.20.1270.210">
    <property type="match status" value="1"/>
</dbReference>
<proteinExistence type="predicted"/>
<dbReference type="Proteomes" id="UP001174210">
    <property type="component" value="Unassembled WGS sequence"/>
</dbReference>
<sequence length="359" mass="39705">MGIFGLGFGKRAAKALATADQLAIGSPWAPESDLKPMVIAEAFGLNTDQLPLTRDAAIKIPAVSKARNLLVSTIAKFPLRAMDGDEVLDAKAQPSFLYRTDTNVTPYERMAWTVDDLIFHGYSLWRVVRGAGNSPKGGPILSAEWVPRDKWSIKPDANVGHRLYIEDEPIDDLSQVILFNSPFEGLLTIASKTLKGARDLDASWVGRARNPIPLIELHVTDDSELTTDEIREFVQAWADARRSENGAIGYTPAGLEINVHGEVHADLMVEGRNAVRTDIGSFLNIRASMLDGTMGIDSLTYSTKEGEKNAFYEFDLPFWTDPIEARLSMDDVVPRGQRVRFDKYDAYHQPLDTGVPTED</sequence>